<dbReference type="Proteomes" id="UP000054549">
    <property type="component" value="Unassembled WGS sequence"/>
</dbReference>
<evidence type="ECO:0000313" key="1">
    <source>
        <dbReference type="EMBL" id="KIL63889.1"/>
    </source>
</evidence>
<dbReference type="EMBL" id="KN818254">
    <property type="protein sequence ID" value="KIL63889.1"/>
    <property type="molecule type" value="Genomic_DNA"/>
</dbReference>
<accession>A0A0C2TAY8</accession>
<keyword evidence="2" id="KW-1185">Reference proteome</keyword>
<proteinExistence type="predicted"/>
<organism evidence="1 2">
    <name type="scientific">Amanita muscaria (strain Koide BX008)</name>
    <dbReference type="NCBI Taxonomy" id="946122"/>
    <lineage>
        <taxon>Eukaryota</taxon>
        <taxon>Fungi</taxon>
        <taxon>Dikarya</taxon>
        <taxon>Basidiomycota</taxon>
        <taxon>Agaricomycotina</taxon>
        <taxon>Agaricomycetes</taxon>
        <taxon>Agaricomycetidae</taxon>
        <taxon>Agaricales</taxon>
        <taxon>Pluteineae</taxon>
        <taxon>Amanitaceae</taxon>
        <taxon>Amanita</taxon>
    </lineage>
</organism>
<name>A0A0C2TAY8_AMAMK</name>
<gene>
    <name evidence="1" type="ORF">M378DRAFT_163821</name>
</gene>
<dbReference type="InParanoid" id="A0A0C2TAY8"/>
<evidence type="ECO:0000313" key="2">
    <source>
        <dbReference type="Proteomes" id="UP000054549"/>
    </source>
</evidence>
<reference evidence="1 2" key="1">
    <citation type="submission" date="2014-04" db="EMBL/GenBank/DDBJ databases">
        <title>Evolutionary Origins and Diversification of the Mycorrhizal Mutualists.</title>
        <authorList>
            <consortium name="DOE Joint Genome Institute"/>
            <consortium name="Mycorrhizal Genomics Consortium"/>
            <person name="Kohler A."/>
            <person name="Kuo A."/>
            <person name="Nagy L.G."/>
            <person name="Floudas D."/>
            <person name="Copeland A."/>
            <person name="Barry K.W."/>
            <person name="Cichocki N."/>
            <person name="Veneault-Fourrey C."/>
            <person name="LaButti K."/>
            <person name="Lindquist E.A."/>
            <person name="Lipzen A."/>
            <person name="Lundell T."/>
            <person name="Morin E."/>
            <person name="Murat C."/>
            <person name="Riley R."/>
            <person name="Ohm R."/>
            <person name="Sun H."/>
            <person name="Tunlid A."/>
            <person name="Henrissat B."/>
            <person name="Grigoriev I.V."/>
            <person name="Hibbett D.S."/>
            <person name="Martin F."/>
        </authorList>
    </citation>
    <scope>NUCLEOTIDE SEQUENCE [LARGE SCALE GENOMIC DNA]</scope>
    <source>
        <strain evidence="1 2">Koide BX008</strain>
    </source>
</reference>
<dbReference type="AlphaFoldDB" id="A0A0C2TAY8"/>
<protein>
    <submittedName>
        <fullName evidence="1">Uncharacterized protein</fullName>
    </submittedName>
</protein>
<dbReference type="HOGENOM" id="CLU_2704319_0_0_1"/>
<sequence>MLRATCSGLKWDPISSYPISHVIEAQEIGVRLNACDILSVGNWVRRSDNVRPKSFFENRSWTHQVNDTSRQEE</sequence>